<dbReference type="PANTHER" id="PTHR30151:SF16">
    <property type="entry name" value="ABC TRANSPORTER PERMEASE PROTEIN"/>
    <property type="match status" value="1"/>
</dbReference>
<feature type="transmembrane region" description="Helical" evidence="8">
    <location>
        <begin position="306"/>
        <end position="329"/>
    </location>
</feature>
<feature type="transmembrane region" description="Helical" evidence="8">
    <location>
        <begin position="208"/>
        <end position="227"/>
    </location>
</feature>
<keyword evidence="5 8" id="KW-0812">Transmembrane</keyword>
<dbReference type="EMBL" id="QNRY01000042">
    <property type="protein sequence ID" value="RBP59110.1"/>
    <property type="molecule type" value="Genomic_DNA"/>
</dbReference>
<evidence type="ECO:0000256" key="5">
    <source>
        <dbReference type="ARBA" id="ARBA00022692"/>
    </source>
</evidence>
<evidence type="ECO:0000256" key="4">
    <source>
        <dbReference type="ARBA" id="ARBA00022519"/>
    </source>
</evidence>
<feature type="transmembrane region" description="Helical" evidence="8">
    <location>
        <begin position="335"/>
        <end position="355"/>
    </location>
</feature>
<keyword evidence="7 8" id="KW-0472">Membrane</keyword>
<evidence type="ECO:0000256" key="2">
    <source>
        <dbReference type="ARBA" id="ARBA00022448"/>
    </source>
</evidence>
<dbReference type="Gene3D" id="1.10.3720.10">
    <property type="entry name" value="MetI-like"/>
    <property type="match status" value="1"/>
</dbReference>
<protein>
    <submittedName>
        <fullName evidence="10">NitT/TauT family transport system permease protein</fullName>
    </submittedName>
</protein>
<evidence type="ECO:0000256" key="8">
    <source>
        <dbReference type="RuleBase" id="RU363032"/>
    </source>
</evidence>
<keyword evidence="11" id="KW-1185">Reference proteome</keyword>
<dbReference type="SUPFAM" id="SSF52540">
    <property type="entry name" value="P-loop containing nucleoside triphosphate hydrolases"/>
    <property type="match status" value="1"/>
</dbReference>
<comment type="subcellular location">
    <subcellularLocation>
        <location evidence="1">Cell inner membrane</location>
        <topology evidence="1">Multi-pass membrane protein</topology>
    </subcellularLocation>
    <subcellularLocation>
        <location evidence="8">Cell membrane</location>
        <topology evidence="8">Multi-pass membrane protein</topology>
    </subcellularLocation>
</comment>
<evidence type="ECO:0000313" key="10">
    <source>
        <dbReference type="EMBL" id="RBP59110.1"/>
    </source>
</evidence>
<keyword evidence="4" id="KW-0997">Cell inner membrane</keyword>
<dbReference type="PROSITE" id="PS50928">
    <property type="entry name" value="ABC_TM1"/>
    <property type="match status" value="1"/>
</dbReference>
<dbReference type="Pfam" id="PF00528">
    <property type="entry name" value="BPD_transp_1"/>
    <property type="match status" value="1"/>
</dbReference>
<dbReference type="InterPro" id="IPR000515">
    <property type="entry name" value="MetI-like"/>
</dbReference>
<organism evidence="10 11">
    <name type="scientific">Brenneria salicis ATCC 15712 = DSM 30166</name>
    <dbReference type="NCBI Taxonomy" id="714314"/>
    <lineage>
        <taxon>Bacteria</taxon>
        <taxon>Pseudomonadati</taxon>
        <taxon>Pseudomonadota</taxon>
        <taxon>Gammaproteobacteria</taxon>
        <taxon>Enterobacterales</taxon>
        <taxon>Pectobacteriaceae</taxon>
        <taxon>Brenneria</taxon>
    </lineage>
</organism>
<keyword evidence="3" id="KW-1003">Cell membrane</keyword>
<evidence type="ECO:0000256" key="7">
    <source>
        <dbReference type="ARBA" id="ARBA00023136"/>
    </source>
</evidence>
<reference evidence="10 11" key="1">
    <citation type="submission" date="2018-06" db="EMBL/GenBank/DDBJ databases">
        <title>Genomic Encyclopedia of Type Strains, Phase IV (KMG-IV): sequencing the most valuable type-strain genomes for metagenomic binning, comparative biology and taxonomic classification.</title>
        <authorList>
            <person name="Goeker M."/>
        </authorList>
    </citation>
    <scope>NUCLEOTIDE SEQUENCE [LARGE SCALE GENOMIC DNA]</scope>
    <source>
        <strain evidence="10 11">DSM 30166</strain>
    </source>
</reference>
<feature type="domain" description="ABC transmembrane type-1" evidence="9">
    <location>
        <begin position="196"/>
        <end position="385"/>
    </location>
</feature>
<feature type="transmembrane region" description="Helical" evidence="8">
    <location>
        <begin position="234"/>
        <end position="258"/>
    </location>
</feature>
<dbReference type="SUPFAM" id="SSF161098">
    <property type="entry name" value="MetI-like"/>
    <property type="match status" value="1"/>
</dbReference>
<gene>
    <name evidence="10" type="ORF">DES54_1422</name>
</gene>
<feature type="transmembrane region" description="Helical" evidence="8">
    <location>
        <begin position="154"/>
        <end position="171"/>
    </location>
</feature>
<keyword evidence="2 8" id="KW-0813">Transport</keyword>
<dbReference type="InterPro" id="IPR035906">
    <property type="entry name" value="MetI-like_sf"/>
</dbReference>
<evidence type="ECO:0000259" key="9">
    <source>
        <dbReference type="PROSITE" id="PS50928"/>
    </source>
</evidence>
<evidence type="ECO:0000256" key="6">
    <source>
        <dbReference type="ARBA" id="ARBA00022989"/>
    </source>
</evidence>
<proteinExistence type="inferred from homology"/>
<dbReference type="CDD" id="cd06261">
    <property type="entry name" value="TM_PBP2"/>
    <property type="match status" value="1"/>
</dbReference>
<evidence type="ECO:0000313" key="11">
    <source>
        <dbReference type="Proteomes" id="UP000253046"/>
    </source>
</evidence>
<comment type="caution">
    <text evidence="10">The sequence shown here is derived from an EMBL/GenBank/DDBJ whole genome shotgun (WGS) entry which is preliminary data.</text>
</comment>
<dbReference type="InterPro" id="IPR027417">
    <property type="entry name" value="P-loop_NTPase"/>
</dbReference>
<dbReference type="Proteomes" id="UP000253046">
    <property type="component" value="Unassembled WGS sequence"/>
</dbReference>
<dbReference type="PANTHER" id="PTHR30151">
    <property type="entry name" value="ALKANE SULFONATE ABC TRANSPORTER-RELATED, MEMBRANE SUBUNIT"/>
    <property type="match status" value="1"/>
</dbReference>
<evidence type="ECO:0000256" key="1">
    <source>
        <dbReference type="ARBA" id="ARBA00004429"/>
    </source>
</evidence>
<dbReference type="AlphaFoldDB" id="A0A366HYL0"/>
<keyword evidence="6 8" id="KW-1133">Transmembrane helix</keyword>
<name>A0A366HYL0_9GAMM</name>
<dbReference type="GO" id="GO:0005886">
    <property type="term" value="C:plasma membrane"/>
    <property type="evidence" value="ECO:0007669"/>
    <property type="project" value="UniProtKB-SubCell"/>
</dbReference>
<feature type="transmembrane region" description="Helical" evidence="8">
    <location>
        <begin position="367"/>
        <end position="388"/>
    </location>
</feature>
<evidence type="ECO:0000256" key="3">
    <source>
        <dbReference type="ARBA" id="ARBA00022475"/>
    </source>
</evidence>
<accession>A0A366HYL0</accession>
<sequence>MQPKVLLMDEPFAALDALTRRKMQEELLILWEEVRFTLLFVTHCIEEALIVGSRMLLLSPHPGRVRAEINCHQFAMTDQGSEAFQATAQRIHHLLFPTEGMTPSPATSHQGKYYEHPAPRPEYQRELTPLKNLTLALPLPLTTRLWNQAWLRKITILLGLIILWELAARWQNNALMFPGFLQTFDALHEDVANGSLPGKVLVSLSTLLKGYAVGSLLALGLSALAVSSRIGRDLLATLTSMFNPLPAIALLPLALLWFGLGEKSLVFVLIHSVMWPMALNTYSGFLSVSETLRMTGRNYGLNGRRYVAYILIPAALPSILSGLKIGWAFAWRTLIAAELVFGASSGNGGLGWYIFQNRNELYTDRVFAGLASVIIIGLLVEGLIFSSIEKITVKRWGMQR</sequence>
<comment type="similarity">
    <text evidence="8">Belongs to the binding-protein-dependent transport system permease family.</text>
</comment>
<dbReference type="GO" id="GO:0055085">
    <property type="term" value="P:transmembrane transport"/>
    <property type="evidence" value="ECO:0007669"/>
    <property type="project" value="InterPro"/>
</dbReference>
<dbReference type="Gene3D" id="3.40.50.300">
    <property type="entry name" value="P-loop containing nucleotide triphosphate hydrolases"/>
    <property type="match status" value="1"/>
</dbReference>
<feature type="transmembrane region" description="Helical" evidence="8">
    <location>
        <begin position="264"/>
        <end position="285"/>
    </location>
</feature>